<gene>
    <name evidence="3" type="ORF">GE061_012587</name>
</gene>
<comment type="caution">
    <text evidence="3">The sequence shown here is derived from an EMBL/GenBank/DDBJ whole genome shotgun (WGS) entry which is preliminary data.</text>
</comment>
<feature type="signal peptide" evidence="2">
    <location>
        <begin position="1"/>
        <end position="25"/>
    </location>
</feature>
<feature type="compositionally biased region" description="Basic and acidic residues" evidence="1">
    <location>
        <begin position="581"/>
        <end position="598"/>
    </location>
</feature>
<feature type="region of interest" description="Disordered" evidence="1">
    <location>
        <begin position="328"/>
        <end position="363"/>
    </location>
</feature>
<evidence type="ECO:0000256" key="1">
    <source>
        <dbReference type="SAM" id="MobiDB-lite"/>
    </source>
</evidence>
<feature type="region of interest" description="Disordered" evidence="1">
    <location>
        <begin position="558"/>
        <end position="603"/>
    </location>
</feature>
<feature type="compositionally biased region" description="Basic and acidic residues" evidence="1">
    <location>
        <begin position="229"/>
        <end position="241"/>
    </location>
</feature>
<evidence type="ECO:0000256" key="2">
    <source>
        <dbReference type="SAM" id="SignalP"/>
    </source>
</evidence>
<feature type="compositionally biased region" description="Basic and acidic residues" evidence="1">
    <location>
        <begin position="335"/>
        <end position="352"/>
    </location>
</feature>
<reference evidence="3" key="1">
    <citation type="journal article" date="2021" name="Mol. Ecol. Resour.">
        <title>Apolygus lucorum genome provides insights into omnivorousness and mesophyll feeding.</title>
        <authorList>
            <person name="Liu Y."/>
            <person name="Liu H."/>
            <person name="Wang H."/>
            <person name="Huang T."/>
            <person name="Liu B."/>
            <person name="Yang B."/>
            <person name="Yin L."/>
            <person name="Li B."/>
            <person name="Zhang Y."/>
            <person name="Zhang S."/>
            <person name="Jiang F."/>
            <person name="Zhang X."/>
            <person name="Ren Y."/>
            <person name="Wang B."/>
            <person name="Wang S."/>
            <person name="Lu Y."/>
            <person name="Wu K."/>
            <person name="Fan W."/>
            <person name="Wang G."/>
        </authorList>
    </citation>
    <scope>NUCLEOTIDE SEQUENCE</scope>
    <source>
        <strain evidence="3">12Hb</strain>
    </source>
</reference>
<feature type="compositionally biased region" description="Polar residues" evidence="1">
    <location>
        <begin position="354"/>
        <end position="363"/>
    </location>
</feature>
<proteinExistence type="predicted"/>
<organism evidence="3 4">
    <name type="scientific">Apolygus lucorum</name>
    <name type="common">Small green plant bug</name>
    <name type="synonym">Lygocoris lucorum</name>
    <dbReference type="NCBI Taxonomy" id="248454"/>
    <lineage>
        <taxon>Eukaryota</taxon>
        <taxon>Metazoa</taxon>
        <taxon>Ecdysozoa</taxon>
        <taxon>Arthropoda</taxon>
        <taxon>Hexapoda</taxon>
        <taxon>Insecta</taxon>
        <taxon>Pterygota</taxon>
        <taxon>Neoptera</taxon>
        <taxon>Paraneoptera</taxon>
        <taxon>Hemiptera</taxon>
        <taxon>Heteroptera</taxon>
        <taxon>Panheteroptera</taxon>
        <taxon>Cimicomorpha</taxon>
        <taxon>Miridae</taxon>
        <taxon>Mirini</taxon>
        <taxon>Apolygus</taxon>
    </lineage>
</organism>
<feature type="chain" id="PRO_5035805984" evidence="2">
    <location>
        <begin position="26"/>
        <end position="618"/>
    </location>
</feature>
<evidence type="ECO:0000313" key="4">
    <source>
        <dbReference type="Proteomes" id="UP000466442"/>
    </source>
</evidence>
<dbReference type="Proteomes" id="UP000466442">
    <property type="component" value="Unassembled WGS sequence"/>
</dbReference>
<dbReference type="EMBL" id="WIXP02000004">
    <property type="protein sequence ID" value="KAF6212069.1"/>
    <property type="molecule type" value="Genomic_DNA"/>
</dbReference>
<feature type="compositionally biased region" description="Basic and acidic residues" evidence="1">
    <location>
        <begin position="187"/>
        <end position="197"/>
    </location>
</feature>
<keyword evidence="4" id="KW-1185">Reference proteome</keyword>
<feature type="region of interest" description="Disordered" evidence="1">
    <location>
        <begin position="115"/>
        <end position="287"/>
    </location>
</feature>
<feature type="compositionally biased region" description="Basic and acidic residues" evidence="1">
    <location>
        <begin position="252"/>
        <end position="276"/>
    </location>
</feature>
<feature type="compositionally biased region" description="Low complexity" evidence="1">
    <location>
        <begin position="175"/>
        <end position="186"/>
    </location>
</feature>
<feature type="compositionally biased region" description="Low complexity" evidence="1">
    <location>
        <begin position="153"/>
        <end position="162"/>
    </location>
</feature>
<accession>A0A8S9XU16</accession>
<protein>
    <submittedName>
        <fullName evidence="3">Uncharacterized protein</fullName>
    </submittedName>
</protein>
<feature type="region of interest" description="Disordered" evidence="1">
    <location>
        <begin position="42"/>
        <end position="99"/>
    </location>
</feature>
<sequence>MTSHDTLLSLFVILTVVSDTYQVTASILHQRTARVLQYAEPEEGKTEKVAEVDNDWAPNPPEDVTPGEIPQELRLTGRSAKLIAPEVSEPEESPSLDLEVHLKEPQELVKQLVSKQNLEKNEPKKSELKKPIQPNLSLKQDLQPIKPKKLKKPQILDQKIQQNEPKESKLEKPQKQQLLKQNLQQNEPKKPILDKIQKPPPLDQNSQKNEPNLESPQKQLVSKQNLKTNEPKKSKLKKSQEPHLLGQNIQQHEPKEAKLEKSPSLDHEVHQQKPQESEIPQEPHLLAMIPQQHEPKEYKPKNSSSLDHKAQQKKLQSLLVIPQKSLMSGMNSQQHEPKEAKPEKSPSLDHKVQQKTPQASNSENPLVQIIIGTNSQNEIKGSLLDLHPELQRLKTTLNSSLIKLNVKHGEPKIAGESPLIQLNLLYNDSKCCAHNLTAVTPELRANKSEHGDPMGKFNEVDNGMNVRNSSCKEHHECGCLGKMKPWMEKMSDNLKDMKKYLVTIDDDDKHHSSEAKLIAAQMQDMKDTLKSVINKQVSLQQHIDQILTYLQKKPQKLTGNNIKRTEHDKLRNKGSHGLRNPSKDKIIETPRRSQDLQQKKPRQMSDWIFHKIPSWGEI</sequence>
<keyword evidence="2" id="KW-0732">Signal</keyword>
<feature type="compositionally biased region" description="Basic and acidic residues" evidence="1">
    <location>
        <begin position="117"/>
        <end position="130"/>
    </location>
</feature>
<feature type="compositionally biased region" description="Basic and acidic residues" evidence="1">
    <location>
        <begin position="42"/>
        <end position="51"/>
    </location>
</feature>
<dbReference type="AlphaFoldDB" id="A0A8S9XU16"/>
<name>A0A8S9XU16_APOLU</name>
<feature type="compositionally biased region" description="Polar residues" evidence="1">
    <location>
        <begin position="203"/>
        <end position="228"/>
    </location>
</feature>
<feature type="compositionally biased region" description="Basic and acidic residues" evidence="1">
    <location>
        <begin position="164"/>
        <end position="174"/>
    </location>
</feature>
<evidence type="ECO:0000313" key="3">
    <source>
        <dbReference type="EMBL" id="KAF6212069.1"/>
    </source>
</evidence>